<feature type="domain" description="Peptidase S1" evidence="10">
    <location>
        <begin position="186"/>
        <end position="419"/>
    </location>
</feature>
<dbReference type="PROSITE" id="PS51257">
    <property type="entry name" value="PROKAR_LIPOPROTEIN"/>
    <property type="match status" value="1"/>
</dbReference>
<dbReference type="InterPro" id="IPR022700">
    <property type="entry name" value="CLIP"/>
</dbReference>
<keyword evidence="3 9" id="KW-0732">Signal</keyword>
<dbReference type="PROSITE" id="PS00135">
    <property type="entry name" value="TRYPSIN_SER"/>
    <property type="match status" value="1"/>
</dbReference>
<sequence>MKCLQLIFVALLSCSCSQALAKSYSADYIDLMDLEDNDEFVWGAAENRQYVRSNASAERANDDDNDNAGISNFLARHRLSKRQAEGASPLLENKDYGPCRTSLGDAGRCRHIIYCRMPELKDDVWRLVSQLCIIEKSSIGICCTDQAIPSRFSPQIVGGSDDDAPRIVNRPEQRGCGITTRQFPRITGGRPAEPDEWPWMAALLRQGHPYVWCGGVVITDRHVLTAAHCLYKHPKEEIFVRLGEYNTHQMNETRARDFRIGNMVLHVDYNPITYENDIALIRIDRPTLFNTYIWPVCMPPLNEDWTGRNVIVLGWGTLKFSGPHSKILMETTLPIWKQSDCQAAIVDHVPDTAFCAGLPEGGQDSCQGDSGGPLLIQLPNRRWVTVGIVSWGLGCGQPKRPGIYTRVDRYLEWIISNADI</sequence>
<dbReference type="SMART" id="SM00680">
    <property type="entry name" value="CLIP"/>
    <property type="match status" value="1"/>
</dbReference>
<evidence type="ECO:0000256" key="3">
    <source>
        <dbReference type="ARBA" id="ARBA00022729"/>
    </source>
</evidence>
<dbReference type="Proteomes" id="UP000295192">
    <property type="component" value="Unassembled WGS sequence"/>
</dbReference>
<dbReference type="GO" id="GO:0006508">
    <property type="term" value="P:proteolysis"/>
    <property type="evidence" value="ECO:0007669"/>
    <property type="project" value="UniProtKB-KW"/>
</dbReference>
<evidence type="ECO:0000256" key="4">
    <source>
        <dbReference type="ARBA" id="ARBA00023157"/>
    </source>
</evidence>
<keyword evidence="8" id="KW-0720">Serine protease</keyword>
<dbReference type="PRINTS" id="PR00722">
    <property type="entry name" value="CHYMOTRYPSIN"/>
</dbReference>
<keyword evidence="8" id="KW-0645">Protease</keyword>
<dbReference type="FunFam" id="2.40.10.10:FF:000038">
    <property type="entry name" value="Serine protease"/>
    <property type="match status" value="1"/>
</dbReference>
<keyword evidence="4" id="KW-1015">Disulfide bond</keyword>
<dbReference type="OrthoDB" id="5918597at2759"/>
<dbReference type="Pfam" id="PF00089">
    <property type="entry name" value="Trypsin"/>
    <property type="match status" value="1"/>
</dbReference>
<reference evidence="11 12" key="1">
    <citation type="journal article" date="2019" name="J. Hered.">
        <title>An Improved Genome Assembly for Drosophila navojoa, the Basal Species in the mojavensis Cluster.</title>
        <authorList>
            <person name="Vanderlinde T."/>
            <person name="Dupim E.G."/>
            <person name="Nazario-Yepiz N.O."/>
            <person name="Carvalho A.B."/>
        </authorList>
    </citation>
    <scope>NUCLEOTIDE SEQUENCE [LARGE SCALE GENOMIC DNA]</scope>
    <source>
        <strain evidence="11">Navoj_Jal97</strain>
        <tissue evidence="11">Whole organism</tissue>
    </source>
</reference>
<dbReference type="GO" id="GO:0004252">
    <property type="term" value="F:serine-type endopeptidase activity"/>
    <property type="evidence" value="ECO:0007669"/>
    <property type="project" value="InterPro"/>
</dbReference>
<feature type="signal peptide" evidence="9">
    <location>
        <begin position="1"/>
        <end position="21"/>
    </location>
</feature>
<dbReference type="PROSITE" id="PS00134">
    <property type="entry name" value="TRYPSIN_HIS"/>
    <property type="match status" value="1"/>
</dbReference>
<dbReference type="GO" id="GO:0005576">
    <property type="term" value="C:extracellular region"/>
    <property type="evidence" value="ECO:0007669"/>
    <property type="project" value="UniProtKB-SubCell"/>
</dbReference>
<evidence type="ECO:0000256" key="8">
    <source>
        <dbReference type="RuleBase" id="RU363034"/>
    </source>
</evidence>
<evidence type="ECO:0000256" key="5">
    <source>
        <dbReference type="ARBA" id="ARBA00024195"/>
    </source>
</evidence>
<evidence type="ECO:0000256" key="6">
    <source>
        <dbReference type="ARBA" id="ARBA00068096"/>
    </source>
</evidence>
<comment type="caution">
    <text evidence="11">The sequence shown here is derived from an EMBL/GenBank/DDBJ whole genome shotgun (WGS) entry which is preliminary data.</text>
</comment>
<dbReference type="PROSITE" id="PS50240">
    <property type="entry name" value="TRYPSIN_DOM"/>
    <property type="match status" value="1"/>
</dbReference>
<comment type="similarity">
    <text evidence="5">Belongs to the peptidase S1 family. CLIP subfamily.</text>
</comment>
<comment type="subcellular location">
    <subcellularLocation>
        <location evidence="1">Secreted</location>
    </subcellularLocation>
</comment>
<name>A0A484B9C3_DRONA</name>
<keyword evidence="2" id="KW-0964">Secreted</keyword>
<evidence type="ECO:0000256" key="9">
    <source>
        <dbReference type="SAM" id="SignalP"/>
    </source>
</evidence>
<dbReference type="CDD" id="cd00190">
    <property type="entry name" value="Tryp_SPc"/>
    <property type="match status" value="1"/>
</dbReference>
<protein>
    <recommendedName>
        <fullName evidence="6">Phenoloxidase-activating factor 2</fullName>
    </recommendedName>
    <alternativeName>
        <fullName evidence="7">Prophenoloxidase-activating factor II</fullName>
    </alternativeName>
</protein>
<evidence type="ECO:0000256" key="1">
    <source>
        <dbReference type="ARBA" id="ARBA00004613"/>
    </source>
</evidence>
<feature type="chain" id="PRO_5019780391" description="Phenoloxidase-activating factor 2" evidence="9">
    <location>
        <begin position="22"/>
        <end position="420"/>
    </location>
</feature>
<evidence type="ECO:0000259" key="10">
    <source>
        <dbReference type="PROSITE" id="PS50240"/>
    </source>
</evidence>
<evidence type="ECO:0000313" key="11">
    <source>
        <dbReference type="EMBL" id="TDG45259.1"/>
    </source>
</evidence>
<gene>
    <name evidence="11" type="ORF">AWZ03_008321</name>
</gene>
<proteinExistence type="inferred from homology"/>
<organism evidence="11 12">
    <name type="scientific">Drosophila navojoa</name>
    <name type="common">Fruit fly</name>
    <dbReference type="NCBI Taxonomy" id="7232"/>
    <lineage>
        <taxon>Eukaryota</taxon>
        <taxon>Metazoa</taxon>
        <taxon>Ecdysozoa</taxon>
        <taxon>Arthropoda</taxon>
        <taxon>Hexapoda</taxon>
        <taxon>Insecta</taxon>
        <taxon>Pterygota</taxon>
        <taxon>Neoptera</taxon>
        <taxon>Endopterygota</taxon>
        <taxon>Diptera</taxon>
        <taxon>Brachycera</taxon>
        <taxon>Muscomorpha</taxon>
        <taxon>Ephydroidea</taxon>
        <taxon>Drosophilidae</taxon>
        <taxon>Drosophila</taxon>
    </lineage>
</organism>
<evidence type="ECO:0000256" key="2">
    <source>
        <dbReference type="ARBA" id="ARBA00022525"/>
    </source>
</evidence>
<dbReference type="SUPFAM" id="SSF50494">
    <property type="entry name" value="Trypsin-like serine proteases"/>
    <property type="match status" value="1"/>
</dbReference>
<keyword evidence="12" id="KW-1185">Reference proteome</keyword>
<dbReference type="InterPro" id="IPR033116">
    <property type="entry name" value="TRYPSIN_SER"/>
</dbReference>
<dbReference type="InterPro" id="IPR001254">
    <property type="entry name" value="Trypsin_dom"/>
</dbReference>
<dbReference type="AlphaFoldDB" id="A0A484B9C3"/>
<dbReference type="InterPro" id="IPR018114">
    <property type="entry name" value="TRYPSIN_HIS"/>
</dbReference>
<evidence type="ECO:0000313" key="12">
    <source>
        <dbReference type="Proteomes" id="UP000295192"/>
    </source>
</evidence>
<dbReference type="EMBL" id="LSRL02000082">
    <property type="protein sequence ID" value="TDG45259.1"/>
    <property type="molecule type" value="Genomic_DNA"/>
</dbReference>
<keyword evidence="8" id="KW-0378">Hydrolase</keyword>
<dbReference type="InterPro" id="IPR001314">
    <property type="entry name" value="Peptidase_S1A"/>
</dbReference>
<dbReference type="InterPro" id="IPR009003">
    <property type="entry name" value="Peptidase_S1_PA"/>
</dbReference>
<dbReference type="InterPro" id="IPR043504">
    <property type="entry name" value="Peptidase_S1_PA_chymotrypsin"/>
</dbReference>
<accession>A0A484B9C3</accession>
<dbReference type="OMA" id="VNLPVWK"/>
<dbReference type="PANTHER" id="PTHR24252:SF7">
    <property type="entry name" value="HYALIN"/>
    <property type="match status" value="1"/>
</dbReference>
<evidence type="ECO:0000256" key="7">
    <source>
        <dbReference type="ARBA" id="ARBA00076468"/>
    </source>
</evidence>
<dbReference type="Gene3D" id="2.40.10.10">
    <property type="entry name" value="Trypsin-like serine proteases"/>
    <property type="match status" value="1"/>
</dbReference>
<dbReference type="PANTHER" id="PTHR24252">
    <property type="entry name" value="ACROSIN-RELATED"/>
    <property type="match status" value="1"/>
</dbReference>
<dbReference type="SMART" id="SM00020">
    <property type="entry name" value="Tryp_SPc"/>
    <property type="match status" value="1"/>
</dbReference>